<keyword evidence="2" id="KW-0812">Transmembrane</keyword>
<keyword evidence="2" id="KW-0472">Membrane</keyword>
<evidence type="ECO:0000256" key="1">
    <source>
        <dbReference type="SAM" id="MobiDB-lite"/>
    </source>
</evidence>
<feature type="transmembrane region" description="Helical" evidence="2">
    <location>
        <begin position="12"/>
        <end position="31"/>
    </location>
</feature>
<gene>
    <name evidence="3" type="ORF">CEPIT_LOCUS13560</name>
</gene>
<dbReference type="Proteomes" id="UP001152523">
    <property type="component" value="Unassembled WGS sequence"/>
</dbReference>
<evidence type="ECO:0000313" key="4">
    <source>
        <dbReference type="Proteomes" id="UP001152523"/>
    </source>
</evidence>
<organism evidence="3 4">
    <name type="scientific">Cuscuta epithymum</name>
    <dbReference type="NCBI Taxonomy" id="186058"/>
    <lineage>
        <taxon>Eukaryota</taxon>
        <taxon>Viridiplantae</taxon>
        <taxon>Streptophyta</taxon>
        <taxon>Embryophyta</taxon>
        <taxon>Tracheophyta</taxon>
        <taxon>Spermatophyta</taxon>
        <taxon>Magnoliopsida</taxon>
        <taxon>eudicotyledons</taxon>
        <taxon>Gunneridae</taxon>
        <taxon>Pentapetalae</taxon>
        <taxon>asterids</taxon>
        <taxon>lamiids</taxon>
        <taxon>Solanales</taxon>
        <taxon>Convolvulaceae</taxon>
        <taxon>Cuscuteae</taxon>
        <taxon>Cuscuta</taxon>
        <taxon>Cuscuta subgen. Cuscuta</taxon>
    </lineage>
</organism>
<feature type="compositionally biased region" description="Basic residues" evidence="1">
    <location>
        <begin position="170"/>
        <end position="188"/>
    </location>
</feature>
<reference evidence="3" key="1">
    <citation type="submission" date="2022-07" db="EMBL/GenBank/DDBJ databases">
        <authorList>
            <person name="Macas J."/>
            <person name="Novak P."/>
            <person name="Neumann P."/>
        </authorList>
    </citation>
    <scope>NUCLEOTIDE SEQUENCE</scope>
</reference>
<keyword evidence="4" id="KW-1185">Reference proteome</keyword>
<dbReference type="EMBL" id="CAMAPF010000085">
    <property type="protein sequence ID" value="CAH9095962.1"/>
    <property type="molecule type" value="Genomic_DNA"/>
</dbReference>
<name>A0AAV0D9K9_9ASTE</name>
<feature type="transmembrane region" description="Helical" evidence="2">
    <location>
        <begin position="121"/>
        <end position="145"/>
    </location>
</feature>
<keyword evidence="2" id="KW-1133">Transmembrane helix</keyword>
<sequence length="196" mass="22944">MKWKPPGHFFNYFHFSFLLSFSLNYFPLSQVRDSPWFPLSSPPFSSCLFLYSIFPVSPCGMYRPPSIFLPPPSHLSLQHFPFLFRFVFFIILPSSSLPSLTRHQVRQSPCGTSLSFLPPPLSRFFLVNSMVYSFPFFSVGTWIAAFEIEEIFHLQNRVLIDGGRRQRVIGKQGKRIKSEKKRKRNGKERKKERSHC</sequence>
<accession>A0AAV0D9K9</accession>
<evidence type="ECO:0000313" key="3">
    <source>
        <dbReference type="EMBL" id="CAH9095962.1"/>
    </source>
</evidence>
<comment type="caution">
    <text evidence="3">The sequence shown here is derived from an EMBL/GenBank/DDBJ whole genome shotgun (WGS) entry which is preliminary data.</text>
</comment>
<protein>
    <submittedName>
        <fullName evidence="3">Uncharacterized protein</fullName>
    </submittedName>
</protein>
<feature type="region of interest" description="Disordered" evidence="1">
    <location>
        <begin position="170"/>
        <end position="196"/>
    </location>
</feature>
<dbReference type="AlphaFoldDB" id="A0AAV0D9K9"/>
<evidence type="ECO:0000256" key="2">
    <source>
        <dbReference type="SAM" id="Phobius"/>
    </source>
</evidence>
<proteinExistence type="predicted"/>